<keyword evidence="1" id="KW-0472">Membrane</keyword>
<organism evidence="2">
    <name type="scientific">uncultured Caudovirales phage</name>
    <dbReference type="NCBI Taxonomy" id="2100421"/>
    <lineage>
        <taxon>Viruses</taxon>
        <taxon>Duplodnaviria</taxon>
        <taxon>Heunggongvirae</taxon>
        <taxon>Uroviricota</taxon>
        <taxon>Caudoviricetes</taxon>
        <taxon>Peduoviridae</taxon>
        <taxon>Maltschvirus</taxon>
        <taxon>Maltschvirus maltsch</taxon>
    </lineage>
</organism>
<sequence>MALDQDKVQSGVMDVLKYIDSPFKLAVVVLLAVLAFGGYFIYENQALLIGAYQKNRDLPKMDESRFDDAALLLFKSTGADLVAILHVDPILGKRVVVRVYNKDGSRDKMMDGLKIPLFSRNAKNNADVIKLMAGEVPCSAYDYPQSELGFFYVGKLGSAAYMCRISVPPDPNEFIGQISVGWKKQPEKDPVNYLAIAAEMVTAKK</sequence>
<feature type="transmembrane region" description="Helical" evidence="1">
    <location>
        <begin position="23"/>
        <end position="42"/>
    </location>
</feature>
<keyword evidence="1" id="KW-1133">Transmembrane helix</keyword>
<accession>A0A6J5LDD3</accession>
<dbReference type="EMBL" id="LR796259">
    <property type="protein sequence ID" value="CAB4132221.1"/>
    <property type="molecule type" value="Genomic_DNA"/>
</dbReference>
<evidence type="ECO:0000313" key="2">
    <source>
        <dbReference type="EMBL" id="CAB4132221.1"/>
    </source>
</evidence>
<name>A0A6J5LDD3_9CAUD</name>
<proteinExistence type="predicted"/>
<keyword evidence="1" id="KW-0812">Transmembrane</keyword>
<protein>
    <submittedName>
        <fullName evidence="2">Uncharacterized protein</fullName>
    </submittedName>
</protein>
<reference evidence="2" key="1">
    <citation type="submission" date="2020-04" db="EMBL/GenBank/DDBJ databases">
        <authorList>
            <person name="Chiriac C."/>
            <person name="Salcher M."/>
            <person name="Ghai R."/>
            <person name="Kavagutti S V."/>
        </authorList>
    </citation>
    <scope>NUCLEOTIDE SEQUENCE</scope>
</reference>
<gene>
    <name evidence="2" type="ORF">UFOVP139_36</name>
</gene>
<evidence type="ECO:0000256" key="1">
    <source>
        <dbReference type="SAM" id="Phobius"/>
    </source>
</evidence>